<sequence length="99" mass="10934">MLAQKEASADLADLSDLGVAEAHHNIVPDTKDSEVVDGEEATSGEDAAIAAVEASRGRLVEDDREFMLGFGRVFDNWDRFFSALTSHNTRTWQLVPRRT</sequence>
<reference evidence="1" key="1">
    <citation type="submission" date="2021-02" db="EMBL/GenBank/DDBJ databases">
        <authorList>
            <person name="Palmer J.M."/>
        </authorList>
    </citation>
    <scope>NUCLEOTIDE SEQUENCE</scope>
    <source>
        <strain evidence="1">SCRP734</strain>
    </source>
</reference>
<gene>
    <name evidence="1" type="ORF">PHYPSEUDO_014427</name>
</gene>
<evidence type="ECO:0000313" key="2">
    <source>
        <dbReference type="Proteomes" id="UP000694044"/>
    </source>
</evidence>
<dbReference type="OrthoDB" id="144935at2759"/>
<proteinExistence type="predicted"/>
<protein>
    <submittedName>
        <fullName evidence="1">Uncharacterized protein</fullName>
    </submittedName>
</protein>
<comment type="caution">
    <text evidence="1">The sequence shown here is derived from an EMBL/GenBank/DDBJ whole genome shotgun (WGS) entry which is preliminary data.</text>
</comment>
<organism evidence="1 2">
    <name type="scientific">Phytophthora pseudosyringae</name>
    <dbReference type="NCBI Taxonomy" id="221518"/>
    <lineage>
        <taxon>Eukaryota</taxon>
        <taxon>Sar</taxon>
        <taxon>Stramenopiles</taxon>
        <taxon>Oomycota</taxon>
        <taxon>Peronosporomycetes</taxon>
        <taxon>Peronosporales</taxon>
        <taxon>Peronosporaceae</taxon>
        <taxon>Phytophthora</taxon>
    </lineage>
</organism>
<keyword evidence="2" id="KW-1185">Reference proteome</keyword>
<name>A0A8T1W5B5_9STRA</name>
<accession>A0A8T1W5B5</accession>
<evidence type="ECO:0000313" key="1">
    <source>
        <dbReference type="EMBL" id="KAG7387333.1"/>
    </source>
</evidence>
<dbReference type="AlphaFoldDB" id="A0A8T1W5B5"/>
<dbReference type="Proteomes" id="UP000694044">
    <property type="component" value="Unassembled WGS sequence"/>
</dbReference>
<dbReference type="EMBL" id="JAGDFM010000081">
    <property type="protein sequence ID" value="KAG7387333.1"/>
    <property type="molecule type" value="Genomic_DNA"/>
</dbReference>